<sequence>MEEHKASHTDVLRRVEREEDTGSMQRLAEVKMIDVERCPTLRKLPLSSGSCLGALLRTYHLGGDELVISYSDDEWIERVQWEDKATEERFLLCCEKVWSYP</sequence>
<protein>
    <submittedName>
        <fullName evidence="1">Uncharacterized protein</fullName>
    </submittedName>
</protein>
<reference evidence="1" key="1">
    <citation type="submission" date="2018-11" db="EMBL/GenBank/DDBJ databases">
        <authorList>
            <consortium name="Genoscope - CEA"/>
            <person name="William W."/>
        </authorList>
    </citation>
    <scope>NUCLEOTIDE SEQUENCE</scope>
</reference>
<gene>
    <name evidence="1" type="ORF">BRAA09T41677Z</name>
</gene>
<proteinExistence type="predicted"/>
<accession>A0A3P5Y9E2</accession>
<name>A0A3P5Y9E2_BRACM</name>
<dbReference type="AlphaFoldDB" id="A0A3P5Y9E2"/>
<dbReference type="EMBL" id="LR031568">
    <property type="protein sequence ID" value="VDC64066.1"/>
    <property type="molecule type" value="Genomic_DNA"/>
</dbReference>
<evidence type="ECO:0000313" key="1">
    <source>
        <dbReference type="EMBL" id="VDC64066.1"/>
    </source>
</evidence>
<organism evidence="1">
    <name type="scientific">Brassica campestris</name>
    <name type="common">Field mustard</name>
    <dbReference type="NCBI Taxonomy" id="3711"/>
    <lineage>
        <taxon>Eukaryota</taxon>
        <taxon>Viridiplantae</taxon>
        <taxon>Streptophyta</taxon>
        <taxon>Embryophyta</taxon>
        <taxon>Tracheophyta</taxon>
        <taxon>Spermatophyta</taxon>
        <taxon>Magnoliopsida</taxon>
        <taxon>eudicotyledons</taxon>
        <taxon>Gunneridae</taxon>
        <taxon>Pentapetalae</taxon>
        <taxon>rosids</taxon>
        <taxon>malvids</taxon>
        <taxon>Brassicales</taxon>
        <taxon>Brassicaceae</taxon>
        <taxon>Brassiceae</taxon>
        <taxon>Brassica</taxon>
    </lineage>
</organism>